<sequence length="29" mass="3433">MEGDYVKTPTFLHLTLNLPTRRERMVKEG</sequence>
<proteinExistence type="predicted"/>
<evidence type="ECO:0000313" key="1">
    <source>
        <dbReference type="EMBL" id="CAA9450531.1"/>
    </source>
</evidence>
<protein>
    <submittedName>
        <fullName evidence="1">Uncharacterized protein</fullName>
    </submittedName>
</protein>
<reference evidence="1" key="1">
    <citation type="submission" date="2020-02" db="EMBL/GenBank/DDBJ databases">
        <authorList>
            <person name="Meier V. D."/>
        </authorList>
    </citation>
    <scope>NUCLEOTIDE SEQUENCE</scope>
    <source>
        <strain evidence="1">AVDCRST_MAG58</strain>
    </source>
</reference>
<dbReference type="EMBL" id="CADCVF010000019">
    <property type="protein sequence ID" value="CAA9450531.1"/>
    <property type="molecule type" value="Genomic_DNA"/>
</dbReference>
<accession>A0A6J4QXB1</accession>
<gene>
    <name evidence="1" type="ORF">AVDCRST_MAG58-767</name>
</gene>
<organism evidence="1">
    <name type="scientific">uncultured Rubrobacteraceae bacterium</name>
    <dbReference type="NCBI Taxonomy" id="349277"/>
    <lineage>
        <taxon>Bacteria</taxon>
        <taxon>Bacillati</taxon>
        <taxon>Actinomycetota</taxon>
        <taxon>Rubrobacteria</taxon>
        <taxon>Rubrobacterales</taxon>
        <taxon>Rubrobacteraceae</taxon>
        <taxon>environmental samples</taxon>
    </lineage>
</organism>
<name>A0A6J4QXB1_9ACTN</name>
<dbReference type="AlphaFoldDB" id="A0A6J4QXB1"/>